<reference evidence="9 10" key="1">
    <citation type="submission" date="2018-11" db="EMBL/GenBank/DDBJ databases">
        <title>The genome draft of YIM 96095.</title>
        <authorList>
            <person name="Tang S.-K."/>
            <person name="Chunyu W.-X."/>
            <person name="Feng Y.-Z."/>
        </authorList>
    </citation>
    <scope>NUCLEOTIDE SEQUENCE [LARGE SCALE GENOMIC DNA]</scope>
    <source>
        <strain evidence="9 10">YIM 96095</strain>
    </source>
</reference>
<gene>
    <name evidence="9" type="ORF">EFW17_14120</name>
</gene>
<dbReference type="InterPro" id="IPR023827">
    <property type="entry name" value="Peptidase_S8_Asp-AS"/>
</dbReference>
<feature type="transmembrane region" description="Helical" evidence="7">
    <location>
        <begin position="332"/>
        <end position="353"/>
    </location>
</feature>
<evidence type="ECO:0000256" key="4">
    <source>
        <dbReference type="ARBA" id="ARBA00022825"/>
    </source>
</evidence>
<keyword evidence="3" id="KW-0378">Hydrolase</keyword>
<keyword evidence="2 9" id="KW-0645">Protease</keyword>
<dbReference type="Proteomes" id="UP000269198">
    <property type="component" value="Unassembled WGS sequence"/>
</dbReference>
<dbReference type="PROSITE" id="PS51892">
    <property type="entry name" value="SUBTILASE"/>
    <property type="match status" value="1"/>
</dbReference>
<organism evidence="9 10">
    <name type="scientific">Halostreptopolyspora alba</name>
    <dbReference type="NCBI Taxonomy" id="2487137"/>
    <lineage>
        <taxon>Bacteria</taxon>
        <taxon>Bacillati</taxon>
        <taxon>Actinomycetota</taxon>
        <taxon>Actinomycetes</taxon>
        <taxon>Streptosporangiales</taxon>
        <taxon>Nocardiopsidaceae</taxon>
        <taxon>Halostreptopolyspora</taxon>
    </lineage>
</organism>
<dbReference type="PRINTS" id="PR00723">
    <property type="entry name" value="SUBTILISIN"/>
</dbReference>
<evidence type="ECO:0000256" key="1">
    <source>
        <dbReference type="ARBA" id="ARBA00011073"/>
    </source>
</evidence>
<dbReference type="SUPFAM" id="SSF52743">
    <property type="entry name" value="Subtilisin-like"/>
    <property type="match status" value="1"/>
</dbReference>
<sequence length="397" mass="40598">MEETTAMRTSTTGLFAAGVCGALTVHLTAVPPATADSEHDLRHDQPGLETVGAAETWDLNRGGGITVAVLDTGVDDSHPDLRGRVTLGDDLTGQDLEPGDDGYGERGTGVAGIIAASGHGQEHSGGVLGVAPDAEILSIRVTRDEDASAGGEVSDEALRRGINHAASEGAQVIALPASGGEDIGDGEREAVRHAVRTGALVVAPAGSALAGQENVLGVGAVDGDLRPVDGGDGEHVALRAPGTDIATIAPDNGYTRLSGSAAAAGFVAGAAALIRAEHPQLLPGQVSDALVNDSEVLRVPDAVEEAGTIAEDIPLYDEDLVPEDEDPLVPVWGWWAGGALLLVLLVALAVWLGRSRSDPYGVREAAGEDPGHPAESGQGRATRRRRGRRRAHRATSE</sequence>
<dbReference type="GO" id="GO:0004252">
    <property type="term" value="F:serine-type endopeptidase activity"/>
    <property type="evidence" value="ECO:0007669"/>
    <property type="project" value="InterPro"/>
</dbReference>
<evidence type="ECO:0000259" key="8">
    <source>
        <dbReference type="Pfam" id="PF00082"/>
    </source>
</evidence>
<evidence type="ECO:0000313" key="9">
    <source>
        <dbReference type="EMBL" id="RNL84016.1"/>
    </source>
</evidence>
<feature type="compositionally biased region" description="Basic residues" evidence="6">
    <location>
        <begin position="381"/>
        <end position="397"/>
    </location>
</feature>
<keyword evidence="7" id="KW-0812">Transmembrane</keyword>
<feature type="domain" description="Peptidase S8/S53" evidence="8">
    <location>
        <begin position="62"/>
        <end position="294"/>
    </location>
</feature>
<keyword evidence="7" id="KW-0472">Membrane</keyword>
<dbReference type="PROSITE" id="PS00136">
    <property type="entry name" value="SUBTILASE_ASP"/>
    <property type="match status" value="1"/>
</dbReference>
<dbReference type="PANTHER" id="PTHR43806:SF11">
    <property type="entry name" value="CEREVISIN-RELATED"/>
    <property type="match status" value="1"/>
</dbReference>
<evidence type="ECO:0000256" key="2">
    <source>
        <dbReference type="ARBA" id="ARBA00022670"/>
    </source>
</evidence>
<evidence type="ECO:0000256" key="5">
    <source>
        <dbReference type="PROSITE-ProRule" id="PRU01240"/>
    </source>
</evidence>
<accession>A0A3N0E847</accession>
<keyword evidence="10" id="KW-1185">Reference proteome</keyword>
<dbReference type="GO" id="GO:0006508">
    <property type="term" value="P:proteolysis"/>
    <property type="evidence" value="ECO:0007669"/>
    <property type="project" value="UniProtKB-KW"/>
</dbReference>
<comment type="similarity">
    <text evidence="1 5">Belongs to the peptidase S8 family.</text>
</comment>
<dbReference type="PANTHER" id="PTHR43806">
    <property type="entry name" value="PEPTIDASE S8"/>
    <property type="match status" value="1"/>
</dbReference>
<keyword evidence="7" id="KW-1133">Transmembrane helix</keyword>
<dbReference type="InterPro" id="IPR015500">
    <property type="entry name" value="Peptidase_S8_subtilisin-rel"/>
</dbReference>
<comment type="caution">
    <text evidence="5">Lacks conserved residue(s) required for the propagation of feature annotation.</text>
</comment>
<proteinExistence type="inferred from homology"/>
<evidence type="ECO:0000256" key="3">
    <source>
        <dbReference type="ARBA" id="ARBA00022801"/>
    </source>
</evidence>
<evidence type="ECO:0000313" key="10">
    <source>
        <dbReference type="Proteomes" id="UP000269198"/>
    </source>
</evidence>
<evidence type="ECO:0000256" key="7">
    <source>
        <dbReference type="SAM" id="Phobius"/>
    </source>
</evidence>
<name>A0A3N0E847_9ACTN</name>
<evidence type="ECO:0000256" key="6">
    <source>
        <dbReference type="SAM" id="MobiDB-lite"/>
    </source>
</evidence>
<dbReference type="InterPro" id="IPR000209">
    <property type="entry name" value="Peptidase_S8/S53_dom"/>
</dbReference>
<dbReference type="OrthoDB" id="3530033at2"/>
<dbReference type="InterPro" id="IPR050131">
    <property type="entry name" value="Peptidase_S8_subtilisin-like"/>
</dbReference>
<protein>
    <submittedName>
        <fullName evidence="9">Serine protease</fullName>
    </submittedName>
</protein>
<comment type="caution">
    <text evidence="9">The sequence shown here is derived from an EMBL/GenBank/DDBJ whole genome shotgun (WGS) entry which is preliminary data.</text>
</comment>
<feature type="region of interest" description="Disordered" evidence="6">
    <location>
        <begin position="360"/>
        <end position="397"/>
    </location>
</feature>
<keyword evidence="4" id="KW-0720">Serine protease</keyword>
<dbReference type="Gene3D" id="3.40.50.200">
    <property type="entry name" value="Peptidase S8/S53 domain"/>
    <property type="match status" value="1"/>
</dbReference>
<dbReference type="EMBL" id="RJMB01000013">
    <property type="protein sequence ID" value="RNL84016.1"/>
    <property type="molecule type" value="Genomic_DNA"/>
</dbReference>
<dbReference type="AlphaFoldDB" id="A0A3N0E847"/>
<dbReference type="Pfam" id="PF00082">
    <property type="entry name" value="Peptidase_S8"/>
    <property type="match status" value="1"/>
</dbReference>
<dbReference type="InterPro" id="IPR036852">
    <property type="entry name" value="Peptidase_S8/S53_dom_sf"/>
</dbReference>